<dbReference type="InterPro" id="IPR050177">
    <property type="entry name" value="Lipid_A_modif_metabolic_enz"/>
</dbReference>
<dbReference type="SUPFAM" id="SSF51735">
    <property type="entry name" value="NAD(P)-binding Rossmann-fold domains"/>
    <property type="match status" value="1"/>
</dbReference>
<name>A0A1E5NYR2_9ACTN</name>
<dbReference type="PANTHER" id="PTHR43245:SF13">
    <property type="entry name" value="UDP-D-APIOSE_UDP-D-XYLOSE SYNTHASE 2"/>
    <property type="match status" value="1"/>
</dbReference>
<gene>
    <name evidence="2" type="ORF">AS594_38260</name>
</gene>
<dbReference type="PANTHER" id="PTHR43245">
    <property type="entry name" value="BIFUNCTIONAL POLYMYXIN RESISTANCE PROTEIN ARNA"/>
    <property type="match status" value="1"/>
</dbReference>
<evidence type="ECO:0000313" key="3">
    <source>
        <dbReference type="Proteomes" id="UP000095759"/>
    </source>
</evidence>
<dbReference type="AlphaFoldDB" id="A0A1E5NYR2"/>
<protein>
    <recommendedName>
        <fullName evidence="1">NAD-dependent epimerase/dehydratase domain-containing protein</fullName>
    </recommendedName>
</protein>
<dbReference type="Proteomes" id="UP000095759">
    <property type="component" value="Unassembled WGS sequence"/>
</dbReference>
<proteinExistence type="predicted"/>
<dbReference type="Gene3D" id="3.40.50.720">
    <property type="entry name" value="NAD(P)-binding Rossmann-like Domain"/>
    <property type="match status" value="1"/>
</dbReference>
<evidence type="ECO:0000313" key="2">
    <source>
        <dbReference type="EMBL" id="OEJ21419.1"/>
    </source>
</evidence>
<sequence>MNEFNVVILGCGGYIGSHLLDRLLAKDGVSVSGWDLENRKIEQHLDDPRLRFHLADLGSTQSLAELEKEIDAADAVINLAAICNPAEYNTEPLRVLKANLFDLQPVIDLCAAAGKWIIHFSTSEVYGRTLSSYIPSDGEVRDDHFVLREDSTPLIMGPVKNQRWTYASAKQVVERLIFAHHYESGMPFTIVRPLNFFGPRMDYLPGHDGEGIPRVLASFMSALIDGKPMQLVDGGTARRTILSIDDAMDAVMLMLERPEQARNQIFNLGNPHNEVTISELAQTMRRVYASITGDPSFGRHPIVSVPAEDFYGPGYEDCDRRMPSIENARKQLDWSPTKSLEQTLLETMADYHATYVCSSAAAPARRPEAVGQAARA</sequence>
<dbReference type="Pfam" id="PF01370">
    <property type="entry name" value="Epimerase"/>
    <property type="match status" value="1"/>
</dbReference>
<dbReference type="STRING" id="285458.BGM19_38580"/>
<dbReference type="OrthoDB" id="9776016at2"/>
<comment type="caution">
    <text evidence="2">The sequence shown here is derived from an EMBL/GenBank/DDBJ whole genome shotgun (WGS) entry which is preliminary data.</text>
</comment>
<dbReference type="RefSeq" id="WP_069931196.1">
    <property type="nucleotide sequence ID" value="NZ_MEHI01000005.1"/>
</dbReference>
<dbReference type="InterPro" id="IPR036291">
    <property type="entry name" value="NAD(P)-bd_dom_sf"/>
</dbReference>
<dbReference type="EMBL" id="MEHJ01000002">
    <property type="protein sequence ID" value="OEJ21419.1"/>
    <property type="molecule type" value="Genomic_DNA"/>
</dbReference>
<keyword evidence="3" id="KW-1185">Reference proteome</keyword>
<accession>A0A1E5NYR2</accession>
<dbReference type="InterPro" id="IPR001509">
    <property type="entry name" value="Epimerase_deHydtase"/>
</dbReference>
<organism evidence="2 3">
    <name type="scientific">Streptomyces agglomeratus</name>
    <dbReference type="NCBI Taxonomy" id="285458"/>
    <lineage>
        <taxon>Bacteria</taxon>
        <taxon>Bacillati</taxon>
        <taxon>Actinomycetota</taxon>
        <taxon>Actinomycetes</taxon>
        <taxon>Kitasatosporales</taxon>
        <taxon>Streptomycetaceae</taxon>
        <taxon>Streptomyces</taxon>
    </lineage>
</organism>
<evidence type="ECO:0000259" key="1">
    <source>
        <dbReference type="Pfam" id="PF01370"/>
    </source>
</evidence>
<feature type="domain" description="NAD-dependent epimerase/dehydratase" evidence="1">
    <location>
        <begin position="6"/>
        <end position="269"/>
    </location>
</feature>
<reference evidence="2 3" key="1">
    <citation type="submission" date="2016-08" db="EMBL/GenBank/DDBJ databases">
        <title>Complete genome sequence of Streptomyces agglomeratus strain 6-3-2, a novel anti-MRSA actinomycete isolated from Wuli of Tebit, China.</title>
        <authorList>
            <person name="Chen X."/>
        </authorList>
    </citation>
    <scope>NUCLEOTIDE SEQUENCE [LARGE SCALE GENOMIC DNA]</scope>
    <source>
        <strain evidence="2 3">6-3-2</strain>
    </source>
</reference>